<dbReference type="InterPro" id="IPR036691">
    <property type="entry name" value="Endo/exonu/phosph_ase_sf"/>
</dbReference>
<proteinExistence type="predicted"/>
<dbReference type="SUPFAM" id="SSF56219">
    <property type="entry name" value="DNase I-like"/>
    <property type="match status" value="1"/>
</dbReference>
<gene>
    <name evidence="1" type="ORF">SCARUB_01808</name>
</gene>
<sequence length="179" mass="19944">MECHIEDENNQETKFIIIVVHMKAFGDAQSRARRHLASDILDEIIDDIRDREDIPIVLGGDFNENLDNQVLSALKTSPDLFSLTLDDASTDALSYVGGRYRSLIDHIIVSRDAQIGNISGDDAAILRLDRSVRDFADHVPIVFRMVYRDDGINVAPPVSDSVVPVNIPEGATKVRLNFD</sequence>
<keyword evidence="1" id="KW-0540">Nuclease</keyword>
<comment type="caution">
    <text evidence="1">The sequence shown here is derived from an EMBL/GenBank/DDBJ whole genome shotgun (WGS) entry which is preliminary data.</text>
</comment>
<dbReference type="PATRIC" id="fig|1872076.5.peg.2120"/>
<accession>A0A1E3XBP5</accession>
<evidence type="ECO:0000313" key="2">
    <source>
        <dbReference type="Proteomes" id="UP000094056"/>
    </source>
</evidence>
<name>A0A1E3XBP5_9BACT</name>
<dbReference type="EMBL" id="MAYW01000039">
    <property type="protein sequence ID" value="ODS33046.1"/>
    <property type="molecule type" value="Genomic_DNA"/>
</dbReference>
<organism evidence="1 2">
    <name type="scientific">Candidatus Scalindua rubra</name>
    <dbReference type="NCBI Taxonomy" id="1872076"/>
    <lineage>
        <taxon>Bacteria</taxon>
        <taxon>Pseudomonadati</taxon>
        <taxon>Planctomycetota</taxon>
        <taxon>Candidatus Brocadiia</taxon>
        <taxon>Candidatus Brocadiales</taxon>
        <taxon>Candidatus Scalinduaceae</taxon>
        <taxon>Candidatus Scalindua</taxon>
    </lineage>
</organism>
<reference evidence="1 2" key="1">
    <citation type="submission" date="2016-07" db="EMBL/GenBank/DDBJ databases">
        <title>Draft genome of Scalindua rubra, obtained from a brine-seawater interface in the Red Sea, sheds light on salt adaptation in anammox bacteria.</title>
        <authorList>
            <person name="Speth D.R."/>
            <person name="Lagkouvardos I."/>
            <person name="Wang Y."/>
            <person name="Qian P.-Y."/>
            <person name="Dutilh B.E."/>
            <person name="Jetten M.S."/>
        </authorList>
    </citation>
    <scope>NUCLEOTIDE SEQUENCE [LARGE SCALE GENOMIC DNA]</scope>
    <source>
        <strain evidence="1">BSI-1</strain>
    </source>
</reference>
<keyword evidence="1" id="KW-0378">Hydrolase</keyword>
<keyword evidence="1" id="KW-0269">Exonuclease</keyword>
<keyword evidence="1" id="KW-0255">Endonuclease</keyword>
<protein>
    <submittedName>
        <fullName evidence="1">Endonuclease/Exonuclease/phosphatase family protein</fullName>
    </submittedName>
</protein>
<dbReference type="GO" id="GO:0004519">
    <property type="term" value="F:endonuclease activity"/>
    <property type="evidence" value="ECO:0007669"/>
    <property type="project" value="UniProtKB-KW"/>
</dbReference>
<dbReference type="Proteomes" id="UP000094056">
    <property type="component" value="Unassembled WGS sequence"/>
</dbReference>
<dbReference type="GO" id="GO:0004527">
    <property type="term" value="F:exonuclease activity"/>
    <property type="evidence" value="ECO:0007669"/>
    <property type="project" value="UniProtKB-KW"/>
</dbReference>
<dbReference type="Gene3D" id="3.60.10.10">
    <property type="entry name" value="Endonuclease/exonuclease/phosphatase"/>
    <property type="match status" value="1"/>
</dbReference>
<evidence type="ECO:0000313" key="1">
    <source>
        <dbReference type="EMBL" id="ODS33046.1"/>
    </source>
</evidence>
<dbReference type="AlphaFoldDB" id="A0A1E3XBP5"/>